<dbReference type="EMBL" id="OX365700">
    <property type="protein sequence ID" value="CAI4032630.1"/>
    <property type="molecule type" value="Genomic_DNA"/>
</dbReference>
<dbReference type="AlphaFoldDB" id="A0AA86N131"/>
<dbReference type="RefSeq" id="WP_289269351.1">
    <property type="nucleotide sequence ID" value="NZ_OX365700.1"/>
</dbReference>
<name>A0AA86N131_9BACT</name>
<evidence type="ECO:0000313" key="1">
    <source>
        <dbReference type="EMBL" id="CAI4032630.1"/>
    </source>
</evidence>
<reference evidence="1" key="1">
    <citation type="submission" date="2022-10" db="EMBL/GenBank/DDBJ databases">
        <authorList>
            <person name="Koch H."/>
        </authorList>
    </citation>
    <scope>NUCLEOTIDE SEQUENCE</scope>
    <source>
        <strain evidence="1">DNF</strain>
    </source>
</reference>
<accession>A0AA86N131</accession>
<organism evidence="1 2">
    <name type="scientific">Nitrospira tepida</name>
    <dbReference type="NCBI Taxonomy" id="2973512"/>
    <lineage>
        <taxon>Bacteria</taxon>
        <taxon>Pseudomonadati</taxon>
        <taxon>Nitrospirota</taxon>
        <taxon>Nitrospiria</taxon>
        <taxon>Nitrospirales</taxon>
        <taxon>Nitrospiraceae</taxon>
        <taxon>Nitrospira</taxon>
    </lineage>
</organism>
<evidence type="ECO:0000313" key="2">
    <source>
        <dbReference type="Proteomes" id="UP001179121"/>
    </source>
</evidence>
<proteinExistence type="predicted"/>
<dbReference type="KEGG" id="nti:DNFV4_03060"/>
<dbReference type="Proteomes" id="UP001179121">
    <property type="component" value="Chromosome"/>
</dbReference>
<keyword evidence="2" id="KW-1185">Reference proteome</keyword>
<gene>
    <name evidence="1" type="ORF">DNFV4_03060</name>
</gene>
<sequence length="196" mass="21678">MTPRDESVGRSARLGEERISLLGRMPRPGDRLVADFVIPPARLAQEPLTASCLRQGLVVVSTLPNIQKQACIAQIVDLEEQVHEQRPALRIMHVSADPAEYWHEVDQFHPSIRAAGYSLDRADPISREAFVQAFGVGVASQRRIAHGLFGLQEGVFLAAEIPDDQMRPVGVQDFLTVFMQRIGASPSGTPRHDPER</sequence>
<protein>
    <submittedName>
        <fullName evidence="1">Uncharacterized protein</fullName>
    </submittedName>
</protein>